<keyword evidence="10" id="KW-0175">Coiled coil</keyword>
<name>A0A8F9XMH5_9BACT</name>
<dbReference type="GO" id="GO:0043714">
    <property type="term" value="F:(R)-citramalate synthase activity"/>
    <property type="evidence" value="ECO:0007669"/>
    <property type="project" value="UniProtKB-UniRule"/>
</dbReference>
<dbReference type="SUPFAM" id="SSF110921">
    <property type="entry name" value="2-isopropylmalate synthase LeuA, allosteric (dimerisation) domain"/>
    <property type="match status" value="1"/>
</dbReference>
<sequence>MNSSGRPVKIYDTTLRDGTQGEGISFSVTDKLLITQRLDAFGVDYIEGGFPGSNPRDIAYFNEARGLKLQHARLAAFGSTRRAGVKASEDAQLRTLLDSGMPVMTIVGKTWQLHVTEILRTTPEENLAMIEDSVAYLVAQGREVVYDAEHFFDGFKSDPDYAFRVLSAALRGGAGHVTLCDTNGGTMVDDFQRIVAQVVGEFGGDKVGLHCHNDSGLGVALSLAGITAGASMVQGTVNGYGERTGNTNLTTVLPNLFLKMGCTASCAGNLGELRELSLFFDELANLRPDTKAPYVGLSAFAHKGGLHANAAQKVKNSYEHIDPALVGNQTRVLVSDMAGRSSVAMKAKELGYALEEKSAEMKQLIEELKELEFRGYEFEAADASLKLLIAKALGVHRPFYVLEGYRVMIERHEGELFAEATVKVMVNGQPLHTVAECTGPVGALDKALRLALEGIYPELKEMELRDYKVRILESRSGANSRTRVLIESGDARAVWGTVGVSDNIVDASAEALTDAINFKLMLSRGGAK</sequence>
<evidence type="ECO:0000256" key="3">
    <source>
        <dbReference type="ARBA" id="ARBA00022605"/>
    </source>
</evidence>
<feature type="coiled-coil region" evidence="10">
    <location>
        <begin position="347"/>
        <end position="374"/>
    </location>
</feature>
<dbReference type="PROSITE" id="PS50991">
    <property type="entry name" value="PYR_CT"/>
    <property type="match status" value="1"/>
</dbReference>
<evidence type="ECO:0000256" key="6">
    <source>
        <dbReference type="ARBA" id="ARBA00023304"/>
    </source>
</evidence>
<dbReference type="SMART" id="SM00917">
    <property type="entry name" value="LeuA_dimer"/>
    <property type="match status" value="1"/>
</dbReference>
<dbReference type="Gene3D" id="3.20.20.70">
    <property type="entry name" value="Aldolase class I"/>
    <property type="match status" value="1"/>
</dbReference>
<keyword evidence="4" id="KW-0412">Isoleucine biosynthesis</keyword>
<dbReference type="KEGG" id="ole:K0B96_06430"/>
<dbReference type="RefSeq" id="WP_220165158.1">
    <property type="nucleotide sequence ID" value="NZ_CP080507.1"/>
</dbReference>
<dbReference type="InterPro" id="IPR005675">
    <property type="entry name" value="Citramal_synthase"/>
</dbReference>
<evidence type="ECO:0000256" key="7">
    <source>
        <dbReference type="ARBA" id="ARBA00048263"/>
    </source>
</evidence>
<dbReference type="PANTHER" id="PTHR43538:SF1">
    <property type="entry name" value="(R)-CITRAMALATE SYNTHASE"/>
    <property type="match status" value="1"/>
</dbReference>
<comment type="catalytic activity">
    <reaction evidence="7">
        <text>pyruvate + acetyl-CoA + H2O = (3R)-citramalate + CoA + H(+)</text>
        <dbReference type="Rhea" id="RHEA:19045"/>
        <dbReference type="ChEBI" id="CHEBI:15361"/>
        <dbReference type="ChEBI" id="CHEBI:15377"/>
        <dbReference type="ChEBI" id="CHEBI:15378"/>
        <dbReference type="ChEBI" id="CHEBI:30934"/>
        <dbReference type="ChEBI" id="CHEBI:57287"/>
        <dbReference type="ChEBI" id="CHEBI:57288"/>
        <dbReference type="EC" id="2.3.3.21"/>
    </reaction>
</comment>
<dbReference type="InterPro" id="IPR036230">
    <property type="entry name" value="LeuA_allosteric_dom_sf"/>
</dbReference>
<dbReference type="PANTHER" id="PTHR43538">
    <property type="entry name" value="ALPHA-IPM SYNTHASE/HOMOCITRATE SYNTHASE"/>
    <property type="match status" value="1"/>
</dbReference>
<comment type="similarity">
    <text evidence="2 9">Belongs to the alpha-IPM synthase/homocitrate synthase family.</text>
</comment>
<keyword evidence="13" id="KW-1185">Reference proteome</keyword>
<evidence type="ECO:0000259" key="11">
    <source>
        <dbReference type="PROSITE" id="PS50991"/>
    </source>
</evidence>
<keyword evidence="12" id="KW-0012">Acyltransferase</keyword>
<dbReference type="InterPro" id="IPR054691">
    <property type="entry name" value="LeuA/HCS_post-cat"/>
</dbReference>
<evidence type="ECO:0000313" key="12">
    <source>
        <dbReference type="EMBL" id="QYM80246.1"/>
    </source>
</evidence>
<evidence type="ECO:0000256" key="4">
    <source>
        <dbReference type="ARBA" id="ARBA00022624"/>
    </source>
</evidence>
<dbReference type="InterPro" id="IPR002034">
    <property type="entry name" value="AIPM/Hcit_synth_CS"/>
</dbReference>
<evidence type="ECO:0000256" key="1">
    <source>
        <dbReference type="ARBA" id="ARBA00004743"/>
    </source>
</evidence>
<gene>
    <name evidence="12" type="primary">cimA</name>
    <name evidence="12" type="ORF">K0B96_06430</name>
</gene>
<dbReference type="CDD" id="cd07941">
    <property type="entry name" value="DRE_TIM_LeuA3"/>
    <property type="match status" value="1"/>
</dbReference>
<dbReference type="InterPro" id="IPR000891">
    <property type="entry name" value="PYR_CT"/>
</dbReference>
<comment type="pathway">
    <text evidence="1">Amino-acid biosynthesis; L-isoleucine biosynthesis; 2-oxobutanoate from pyruvate: step 1/3.</text>
</comment>
<dbReference type="EC" id="2.3.3.21" evidence="8"/>
<evidence type="ECO:0000256" key="2">
    <source>
        <dbReference type="ARBA" id="ARBA00006154"/>
    </source>
</evidence>
<dbReference type="PROSITE" id="PS00815">
    <property type="entry name" value="AIPM_HOMOCIT_SYNTH_1"/>
    <property type="match status" value="1"/>
</dbReference>
<dbReference type="UniPathway" id="UPA00047">
    <property type="reaction ID" value="UER00066"/>
</dbReference>
<dbReference type="SUPFAM" id="SSF51569">
    <property type="entry name" value="Aldolase"/>
    <property type="match status" value="1"/>
</dbReference>
<evidence type="ECO:0000256" key="10">
    <source>
        <dbReference type="SAM" id="Coils"/>
    </source>
</evidence>
<dbReference type="GO" id="GO:0009097">
    <property type="term" value="P:isoleucine biosynthetic process"/>
    <property type="evidence" value="ECO:0007669"/>
    <property type="project" value="UniProtKB-UniRule"/>
</dbReference>
<proteinExistence type="inferred from homology"/>
<dbReference type="GO" id="GO:0009098">
    <property type="term" value="P:L-leucine biosynthetic process"/>
    <property type="evidence" value="ECO:0007669"/>
    <property type="project" value="InterPro"/>
</dbReference>
<keyword evidence="6" id="KW-0100">Branched-chain amino acid biosynthesis</keyword>
<protein>
    <recommendedName>
        <fullName evidence="8">Citramalate synthase</fullName>
        <ecNumber evidence="8">2.3.3.21</ecNumber>
    </recommendedName>
</protein>
<evidence type="ECO:0000256" key="5">
    <source>
        <dbReference type="ARBA" id="ARBA00022679"/>
    </source>
</evidence>
<organism evidence="12 13">
    <name type="scientific">Horticoccus luteus</name>
    <dbReference type="NCBI Taxonomy" id="2862869"/>
    <lineage>
        <taxon>Bacteria</taxon>
        <taxon>Pseudomonadati</taxon>
        <taxon>Verrucomicrobiota</taxon>
        <taxon>Opitutia</taxon>
        <taxon>Opitutales</taxon>
        <taxon>Opitutaceae</taxon>
        <taxon>Horticoccus</taxon>
    </lineage>
</organism>
<dbReference type="GO" id="GO:0003852">
    <property type="term" value="F:2-isopropylmalate synthase activity"/>
    <property type="evidence" value="ECO:0007669"/>
    <property type="project" value="InterPro"/>
</dbReference>
<dbReference type="EMBL" id="CP080507">
    <property type="protein sequence ID" value="QYM80246.1"/>
    <property type="molecule type" value="Genomic_DNA"/>
</dbReference>
<dbReference type="Pfam" id="PF22617">
    <property type="entry name" value="HCS_D2"/>
    <property type="match status" value="1"/>
</dbReference>
<evidence type="ECO:0000313" key="13">
    <source>
        <dbReference type="Proteomes" id="UP000825051"/>
    </source>
</evidence>
<dbReference type="PROSITE" id="PS00816">
    <property type="entry name" value="AIPM_HOMOCIT_SYNTH_2"/>
    <property type="match status" value="1"/>
</dbReference>
<keyword evidence="3" id="KW-0028">Amino-acid biosynthesis</keyword>
<dbReference type="Gene3D" id="3.30.160.270">
    <property type="match status" value="1"/>
</dbReference>
<dbReference type="Pfam" id="PF00682">
    <property type="entry name" value="HMGL-like"/>
    <property type="match status" value="1"/>
</dbReference>
<dbReference type="InterPro" id="IPR013709">
    <property type="entry name" value="2-isopropylmalate_synth_dimer"/>
</dbReference>
<dbReference type="Pfam" id="PF08502">
    <property type="entry name" value="LeuA_dimer"/>
    <property type="match status" value="1"/>
</dbReference>
<dbReference type="Proteomes" id="UP000825051">
    <property type="component" value="Chromosome"/>
</dbReference>
<evidence type="ECO:0000256" key="8">
    <source>
        <dbReference type="NCBIfam" id="TIGR00977"/>
    </source>
</evidence>
<dbReference type="AlphaFoldDB" id="A0A8F9XMH5"/>
<evidence type="ECO:0000256" key="9">
    <source>
        <dbReference type="RuleBase" id="RU003523"/>
    </source>
</evidence>
<dbReference type="Gene3D" id="1.10.238.260">
    <property type="match status" value="1"/>
</dbReference>
<keyword evidence="5 9" id="KW-0808">Transferase</keyword>
<accession>A0A8F9XMH5</accession>
<feature type="domain" description="Pyruvate carboxyltransferase" evidence="11">
    <location>
        <begin position="8"/>
        <end position="274"/>
    </location>
</feature>
<dbReference type="InterPro" id="IPR013785">
    <property type="entry name" value="Aldolase_TIM"/>
</dbReference>
<dbReference type="NCBIfam" id="TIGR00977">
    <property type="entry name" value="citramal_synth"/>
    <property type="match status" value="1"/>
</dbReference>
<reference evidence="12" key="1">
    <citation type="submission" date="2021-08" db="EMBL/GenBank/DDBJ databases">
        <title>Genome of a novel bacterium of the phylum Verrucomicrobia, Oleiharenicola sp. KSB-15.</title>
        <authorList>
            <person name="Chung J.-H."/>
            <person name="Ahn J.-H."/>
            <person name="Yoon Y."/>
            <person name="Kim D.-Y."/>
            <person name="An S.-H."/>
            <person name="Park I."/>
            <person name="Yeon J."/>
        </authorList>
    </citation>
    <scope>NUCLEOTIDE SEQUENCE</scope>
    <source>
        <strain evidence="12">KSB-15</strain>
    </source>
</reference>